<dbReference type="GO" id="GO:0004150">
    <property type="term" value="F:dihydroneopterin aldolase activity"/>
    <property type="evidence" value="ECO:0007669"/>
    <property type="project" value="UniProtKB-UniRule"/>
</dbReference>
<evidence type="ECO:0000256" key="3">
    <source>
        <dbReference type="ARBA" id="ARBA00005708"/>
    </source>
</evidence>
<protein>
    <recommendedName>
        <fullName evidence="6">7,8-dihydroneopterin aldolase</fullName>
        <ecNumber evidence="6">4.1.2.25</ecNumber>
    </recommendedName>
</protein>
<dbReference type="NCBIfam" id="TIGR00525">
    <property type="entry name" value="folB"/>
    <property type="match status" value="1"/>
</dbReference>
<evidence type="ECO:0000256" key="4">
    <source>
        <dbReference type="ARBA" id="ARBA00022909"/>
    </source>
</evidence>
<dbReference type="InterPro" id="IPR006157">
    <property type="entry name" value="FolB_dom"/>
</dbReference>
<reference evidence="8 9" key="1">
    <citation type="submission" date="2015-06" db="EMBL/GenBank/DDBJ databases">
        <title>Prevotella sp. 109, sp. nov., a novel member of the family Prevotellaceae isolated from human faeces.</title>
        <authorList>
            <person name="Shkoporov A.N."/>
            <person name="Chaplin A.V."/>
            <person name="Kafarskaia L.I."/>
            <person name="Efimov B.A."/>
        </authorList>
    </citation>
    <scope>NUCLEOTIDE SEQUENCE [LARGE SCALE GENOMIC DNA]</scope>
    <source>
        <strain evidence="8 9">109</strain>
    </source>
</reference>
<dbReference type="EMBL" id="LFQU01000001">
    <property type="protein sequence ID" value="KOO69777.1"/>
    <property type="molecule type" value="Genomic_DNA"/>
</dbReference>
<comment type="similarity">
    <text evidence="3 6">Belongs to the DHNA family.</text>
</comment>
<dbReference type="GO" id="GO:0016787">
    <property type="term" value="F:hydrolase activity"/>
    <property type="evidence" value="ECO:0007669"/>
    <property type="project" value="UniProtKB-KW"/>
</dbReference>
<dbReference type="OrthoDB" id="9803748at2"/>
<dbReference type="GO" id="GO:0046654">
    <property type="term" value="P:tetrahydrofolate biosynthetic process"/>
    <property type="evidence" value="ECO:0007669"/>
    <property type="project" value="UniProtKB-UniRule"/>
</dbReference>
<evidence type="ECO:0000256" key="5">
    <source>
        <dbReference type="ARBA" id="ARBA00023239"/>
    </source>
</evidence>
<gene>
    <name evidence="8" type="ORF">ACU52_01115</name>
</gene>
<dbReference type="PANTHER" id="PTHR42844">
    <property type="entry name" value="DIHYDRONEOPTERIN ALDOLASE 1-RELATED"/>
    <property type="match status" value="1"/>
</dbReference>
<dbReference type="Proteomes" id="UP000036951">
    <property type="component" value="Unassembled WGS sequence"/>
</dbReference>
<dbReference type="Gene3D" id="3.30.1130.10">
    <property type="match status" value="1"/>
</dbReference>
<sequence>MKLVSGFICLNDLRFFARHGVLPQERETGGEYVVNLRAKYPLDNSLESDDVADTLNYAEIFEIINKEMQKPSCLLEHVAGRIGRRIFSQLPLVEAIDISVAKINPPMGADIGSASVELHLINDKTI</sequence>
<dbReference type="EC" id="4.1.2.25" evidence="6"/>
<dbReference type="NCBIfam" id="TIGR00526">
    <property type="entry name" value="folB_dom"/>
    <property type="match status" value="1"/>
</dbReference>
<accession>A0A8E1R3R8</accession>
<evidence type="ECO:0000256" key="2">
    <source>
        <dbReference type="ARBA" id="ARBA00005013"/>
    </source>
</evidence>
<comment type="pathway">
    <text evidence="2 6">Cofactor biosynthesis; tetrahydrofolate biosynthesis; 2-amino-4-hydroxy-6-hydroxymethyl-7,8-dihydropteridine diphosphate from 7,8-dihydroneopterin triphosphate: step 3/4.</text>
</comment>
<dbReference type="RefSeq" id="WP_021855056.1">
    <property type="nucleotide sequence ID" value="NZ_DAWBWQ010000199.1"/>
</dbReference>
<comment type="function">
    <text evidence="6">Catalyzes the conversion of 7,8-dihydroneopterin to 6-hydroxymethyl-7,8-dihydropterin.</text>
</comment>
<dbReference type="InterPro" id="IPR043133">
    <property type="entry name" value="GTP-CH-I_C/QueF"/>
</dbReference>
<evidence type="ECO:0000256" key="6">
    <source>
        <dbReference type="RuleBase" id="RU362079"/>
    </source>
</evidence>
<dbReference type="AlphaFoldDB" id="A0A8E1R3R8"/>
<name>A0A8E1R3R8_9BACT</name>
<evidence type="ECO:0000313" key="8">
    <source>
        <dbReference type="EMBL" id="KOO69777.1"/>
    </source>
</evidence>
<keyword evidence="5 6" id="KW-0456">Lyase</keyword>
<keyword evidence="4 6" id="KW-0289">Folate biosynthesis</keyword>
<dbReference type="Pfam" id="PF02152">
    <property type="entry name" value="FolB"/>
    <property type="match status" value="1"/>
</dbReference>
<dbReference type="UniPathway" id="UPA00077">
    <property type="reaction ID" value="UER00154"/>
</dbReference>
<feature type="domain" description="Dihydroneopterin aldolase/epimerase" evidence="7">
    <location>
        <begin position="8"/>
        <end position="120"/>
    </location>
</feature>
<keyword evidence="8" id="KW-0378">Hydrolase</keyword>
<dbReference type="SMART" id="SM00905">
    <property type="entry name" value="FolB"/>
    <property type="match status" value="1"/>
</dbReference>
<dbReference type="SUPFAM" id="SSF55620">
    <property type="entry name" value="Tetrahydrobiopterin biosynthesis enzymes-like"/>
    <property type="match status" value="1"/>
</dbReference>
<proteinExistence type="inferred from homology"/>
<evidence type="ECO:0000259" key="7">
    <source>
        <dbReference type="SMART" id="SM00905"/>
    </source>
</evidence>
<evidence type="ECO:0000256" key="1">
    <source>
        <dbReference type="ARBA" id="ARBA00001353"/>
    </source>
</evidence>
<evidence type="ECO:0000313" key="9">
    <source>
        <dbReference type="Proteomes" id="UP000036951"/>
    </source>
</evidence>
<organism evidence="8 9">
    <name type="scientific">Xylanibacter rarus</name>
    <dbReference type="NCBI Taxonomy" id="1676614"/>
    <lineage>
        <taxon>Bacteria</taxon>
        <taxon>Pseudomonadati</taxon>
        <taxon>Bacteroidota</taxon>
        <taxon>Bacteroidia</taxon>
        <taxon>Bacteroidales</taxon>
        <taxon>Prevotellaceae</taxon>
        <taxon>Xylanibacter</taxon>
    </lineage>
</organism>
<dbReference type="InterPro" id="IPR006156">
    <property type="entry name" value="Dihydroneopterin_aldolase"/>
</dbReference>
<comment type="caution">
    <text evidence="8">The sequence shown here is derived from an EMBL/GenBank/DDBJ whole genome shotgun (WGS) entry which is preliminary data.</text>
</comment>
<keyword evidence="9" id="KW-1185">Reference proteome</keyword>
<dbReference type="GO" id="GO:0046656">
    <property type="term" value="P:folic acid biosynthetic process"/>
    <property type="evidence" value="ECO:0007669"/>
    <property type="project" value="UniProtKB-UniRule"/>
</dbReference>
<comment type="catalytic activity">
    <reaction evidence="1 6">
        <text>7,8-dihydroneopterin = 6-hydroxymethyl-7,8-dihydropterin + glycolaldehyde</text>
        <dbReference type="Rhea" id="RHEA:10540"/>
        <dbReference type="ChEBI" id="CHEBI:17001"/>
        <dbReference type="ChEBI" id="CHEBI:17071"/>
        <dbReference type="ChEBI" id="CHEBI:44841"/>
        <dbReference type="EC" id="4.1.2.25"/>
    </reaction>
</comment>
<dbReference type="GO" id="GO:0005737">
    <property type="term" value="C:cytoplasm"/>
    <property type="evidence" value="ECO:0007669"/>
    <property type="project" value="TreeGrafter"/>
</dbReference>
<dbReference type="PANTHER" id="PTHR42844:SF1">
    <property type="entry name" value="DIHYDRONEOPTERIN ALDOLASE 1-RELATED"/>
    <property type="match status" value="1"/>
</dbReference>